<dbReference type="Gene3D" id="4.10.410.10">
    <property type="entry name" value="Pancreatic trypsin inhibitor Kunitz domain"/>
    <property type="match status" value="11"/>
</dbReference>
<protein>
    <recommendedName>
        <fullName evidence="3">BPTI/Kunitz inhibitor domain-containing protein</fullName>
    </recommendedName>
</protein>
<dbReference type="InterPro" id="IPR020901">
    <property type="entry name" value="Prtase_inh_Kunz-CS"/>
</dbReference>
<feature type="domain" description="BPTI/Kunitz inhibitor" evidence="3">
    <location>
        <begin position="394"/>
        <end position="454"/>
    </location>
</feature>
<evidence type="ECO:0000259" key="3">
    <source>
        <dbReference type="PROSITE" id="PS50279"/>
    </source>
</evidence>
<dbReference type="Proteomes" id="UP001497525">
    <property type="component" value="Unassembled WGS sequence"/>
</dbReference>
<keyword evidence="1" id="KW-1015">Disulfide bond</keyword>
<dbReference type="SUPFAM" id="SSF57362">
    <property type="entry name" value="BPTI-like"/>
    <property type="match status" value="10"/>
</dbReference>
<evidence type="ECO:0000313" key="5">
    <source>
        <dbReference type="Proteomes" id="UP001497525"/>
    </source>
</evidence>
<dbReference type="PANTHER" id="PTHR10083:SF374">
    <property type="entry name" value="BPTI_KUNITZ INHIBITOR DOMAIN-CONTAINING PROTEIN"/>
    <property type="match status" value="1"/>
</dbReference>
<dbReference type="PRINTS" id="PR00759">
    <property type="entry name" value="BASICPTASE"/>
</dbReference>
<feature type="domain" description="BPTI/Kunitz inhibitor" evidence="3">
    <location>
        <begin position="579"/>
        <end position="641"/>
    </location>
</feature>
<dbReference type="Pfam" id="PF00014">
    <property type="entry name" value="Kunitz_BPTI"/>
    <property type="match status" value="10"/>
</dbReference>
<dbReference type="GO" id="GO:0004867">
    <property type="term" value="F:serine-type endopeptidase inhibitor activity"/>
    <property type="evidence" value="ECO:0007669"/>
    <property type="project" value="InterPro"/>
</dbReference>
<feature type="domain" description="BPTI/Kunitz inhibitor" evidence="3">
    <location>
        <begin position="716"/>
        <end position="782"/>
    </location>
</feature>
<dbReference type="CDD" id="cd00109">
    <property type="entry name" value="Kunitz-type"/>
    <property type="match status" value="5"/>
</dbReference>
<feature type="compositionally biased region" description="Basic and acidic residues" evidence="2">
    <location>
        <begin position="212"/>
        <end position="223"/>
    </location>
</feature>
<accession>A0AAV2TAF9</accession>
<feature type="domain" description="BPTI/Kunitz inhibitor" evidence="3">
    <location>
        <begin position="944"/>
        <end position="994"/>
    </location>
</feature>
<organism evidence="4 5">
    <name type="scientific">Calicophoron daubneyi</name>
    <name type="common">Rumen fluke</name>
    <name type="synonym">Paramphistomum daubneyi</name>
    <dbReference type="NCBI Taxonomy" id="300641"/>
    <lineage>
        <taxon>Eukaryota</taxon>
        <taxon>Metazoa</taxon>
        <taxon>Spiralia</taxon>
        <taxon>Lophotrochozoa</taxon>
        <taxon>Platyhelminthes</taxon>
        <taxon>Trematoda</taxon>
        <taxon>Digenea</taxon>
        <taxon>Plagiorchiida</taxon>
        <taxon>Pronocephalata</taxon>
        <taxon>Paramphistomoidea</taxon>
        <taxon>Paramphistomidae</taxon>
        <taxon>Calicophoron</taxon>
    </lineage>
</organism>
<reference evidence="4" key="1">
    <citation type="submission" date="2024-06" db="EMBL/GenBank/DDBJ databases">
        <authorList>
            <person name="Liu X."/>
            <person name="Lenzi L."/>
            <person name="Haldenby T S."/>
            <person name="Uol C."/>
        </authorList>
    </citation>
    <scope>NUCLEOTIDE SEQUENCE</scope>
</reference>
<dbReference type="InterPro" id="IPR002223">
    <property type="entry name" value="Kunitz_BPTI"/>
</dbReference>
<evidence type="ECO:0000256" key="2">
    <source>
        <dbReference type="SAM" id="MobiDB-lite"/>
    </source>
</evidence>
<dbReference type="SMART" id="SM00131">
    <property type="entry name" value="KU"/>
    <property type="match status" value="11"/>
</dbReference>
<feature type="region of interest" description="Disordered" evidence="2">
    <location>
        <begin position="7"/>
        <end position="30"/>
    </location>
</feature>
<proteinExistence type="predicted"/>
<comment type="caution">
    <text evidence="4">The sequence shown here is derived from an EMBL/GenBank/DDBJ whole genome shotgun (WGS) entry which is preliminary data.</text>
</comment>
<dbReference type="PROSITE" id="PS50279">
    <property type="entry name" value="BPTI_KUNITZ_2"/>
    <property type="match status" value="8"/>
</dbReference>
<feature type="domain" description="BPTI/Kunitz inhibitor" evidence="3">
    <location>
        <begin position="1339"/>
        <end position="1390"/>
    </location>
</feature>
<dbReference type="FunFam" id="4.10.410.10:FF:000004">
    <property type="entry name" value="Tissue factor pathway inhibitor"/>
    <property type="match status" value="1"/>
</dbReference>
<feature type="domain" description="BPTI/Kunitz inhibitor" evidence="3">
    <location>
        <begin position="1051"/>
        <end position="1115"/>
    </location>
</feature>
<dbReference type="EMBL" id="CAXLJL010000156">
    <property type="protein sequence ID" value="CAL5133413.1"/>
    <property type="molecule type" value="Genomic_DNA"/>
</dbReference>
<feature type="domain" description="BPTI/Kunitz inhibitor" evidence="3">
    <location>
        <begin position="1283"/>
        <end position="1333"/>
    </location>
</feature>
<evidence type="ECO:0000256" key="1">
    <source>
        <dbReference type="ARBA" id="ARBA00023157"/>
    </source>
</evidence>
<dbReference type="GO" id="GO:0005615">
    <property type="term" value="C:extracellular space"/>
    <property type="evidence" value="ECO:0007669"/>
    <property type="project" value="TreeGrafter"/>
</dbReference>
<dbReference type="InterPro" id="IPR050098">
    <property type="entry name" value="TFPI/VKTCI-like"/>
</dbReference>
<feature type="compositionally biased region" description="Polar residues" evidence="2">
    <location>
        <begin position="683"/>
        <end position="692"/>
    </location>
</feature>
<dbReference type="PROSITE" id="PS00280">
    <property type="entry name" value="BPTI_KUNITZ_1"/>
    <property type="match status" value="5"/>
</dbReference>
<sequence length="1926" mass="216353">MLQCTFGDSFLDNENSLPDLSQEDGNPAYSDVLGLRLSPQSSPSTNTTLDQNDVSYEQINESTAAVPAVQKQSGLPAVNIEENVSEAPSPEAVVQTGNASNTTPPFPVSTDSANKPPLSTTHASEVHTVTTLHVELPETAKEISQTQLVGTTTTQKMEQSVQIVSFNSSKNELQELIQEEALDEAKQQEYSDENDMKLIKLAITDGTQPDLGDQHTTHMKNEATEPESPLPPPTVSAATTVETTRAMVTNGENYSSTVHRVPVLSATPGSDTFPVLQMPTTLEAAMQIDTSSATPITTTTPGTSRYFSTSPKTTLSTILGVNTELQRSACYQRPIIEICGKTNIGQGEQSLAWFYDPVEMTCHSTSDCVTNANAFTSEKECSSVCMPPTSPKRCLAPPKAGYYHCSKQQKNLATSPILMVFFDKTTGKCRWFTYYGCGGTENRFRSIAECEATCSDAVASKIFMVASELCQAPPAAELLPMWPAHKTDSSSFSSTSPTGKADPTDDFLFANVTFDEALEVQPGCSNLGQLESRWFLDWTSGTCKEFAFSHCGGSANNFLTRTDCEQFCGAKKENPADICVLKPKVGECTTYKEMWYFDPEYVDTSQNAEVSRAGGCRTFNYSGCGGNSNRFPTQYACETTCYQARKHPRSDRSEAIMANNTLTTEDKVTSTELDEDKVDPQRNHTLNQSKSNDAPRVLRGREFDFVNLLDIDLEPCRRPAIAGNCRPLNCSAEQVENNQCPTVRFQRWFFNTHTSNCEPFNYSGCGGSENTFDDAQSCQVSCKARIVRPDRDPRCDSLPHQTKCYMFPLSGTPGAEQKDKLIAFHFSMGSATCKAFHLDITRPGCTMEPYFSNGHECLRACLKSTPTEKHLQSRCFARKTHANWNCTSDNQNINRWSYLSELNQCVRFSQCLPHSNQTIQPGNNFPTRAICETTCMATSMEEVCQLPVDPGPCKSTHTRYYYDVQTSKCRMFLYGGCLGNANRFNTREECKLACSEFPLHVMRLNITSQVDDQYATEKATDMEPAPLSAEVFDQMRYITQHHTDHFPWDLCLEGHSYGTCPAFDTHNYNTNGYPFTQLTRYFYDRRLGKCQPFRYTGCGARGNHFDTLPSCTKTCEDRLKNPKTSRCREKDEIQQCVGSGIYGWMFNRSIGDCYSVELCPNVTSGGSEPAWAERLRLRRNSQWLGVWQPNKGLLPSGVYATRSACQYHCLPKPPRGTDAQNVCHMNPIVTVPFGCNAMVTRWYFEPREAACRSYITCPQYGNNFPNEKTCREVCLPTHPLQVCRLPRDHGGYSQFATRWYYNVDERICKPFLYGGSFGNANRFLTKAECNSFCTSQDICRLPLQKNSTDTTYPLRYYYEQNSHRCLPFHFTGILAHGNNFPDLVACNATCLYVPEVEAIAAPEIQNTQSPIHRIFILPNSTEMSGAVETSSSTAEISVGKQENTTLKRSPCATPLSKIGQKEPEKRTVCDVEDIVHELGYRFREVGTKSSTNEMEGVCELTLVPICLSEPRKVYGASVDPVKQTIGRIFLTQMECEETCLSNRRQRRSAENGLDSGYERPSLSLLIDKLVRQGGHDTDSTTPSLLRNGCSPGESAAEQVDKFDHKFQAFSRWPCKFDQWTTRKIVPLIEGLTGESIKLPCWIISTDRPLVKWTRLKDRKTYSVIPIQLPALNNVWMAHLHLRRMDPFRHDGGWICEARSQDGFQTYEIAIQLHVVVEPFQAKHMIRKRSLDTFDDEQLVSVPEGGTVLLDCNTGDHSQNSGYFLKNRFHWERKNSKTTNDTAVQLKKLTGVPLVFIHPVQANLHSGSWSCRYEKANESDKTPDVKFYVEVNHGPRFVHDYHTEVWPVSRHQQTKWLHCGVIDWGQPLGTLTWLHCDQPDLCVPLSRANVQNNPRLLVKPRPGDSYICRVENMWGRAEKRFIFTYYR</sequence>
<name>A0AAV2TAF9_CALDB</name>
<dbReference type="InterPro" id="IPR036880">
    <property type="entry name" value="Kunitz_BPTI_sf"/>
</dbReference>
<evidence type="ECO:0000313" key="4">
    <source>
        <dbReference type="EMBL" id="CAL5133413.1"/>
    </source>
</evidence>
<gene>
    <name evidence="4" type="ORF">CDAUBV1_LOCUS6656</name>
</gene>
<dbReference type="PANTHER" id="PTHR10083">
    <property type="entry name" value="KUNITZ-TYPE PROTEASE INHIBITOR-RELATED"/>
    <property type="match status" value="1"/>
</dbReference>
<feature type="region of interest" description="Disordered" evidence="2">
    <location>
        <begin position="652"/>
        <end position="692"/>
    </location>
</feature>
<feature type="domain" description="BPTI/Kunitz inhibitor" evidence="3">
    <location>
        <begin position="516"/>
        <end position="568"/>
    </location>
</feature>
<feature type="region of interest" description="Disordered" evidence="2">
    <location>
        <begin position="205"/>
        <end position="234"/>
    </location>
</feature>